<dbReference type="RefSeq" id="XP_045951510.1">
    <property type="nucleotide sequence ID" value="XM_046101025.1"/>
</dbReference>
<sequence length="353" mass="40496">MDNSSTKTSLYSSNTMVEQDDQWYGHLPCVFGNYQRGCHEHNPTQSLIYYNPRLPPNETRLDCLISGLSSFWHSFWGTLRLSEASETSFEPLLTDASSAKDPVPSPLFCMERPFDSLSVDTVAPIHPTMPYHLAFYHLDCVRQKLDRDVQTAFIPELSCGGTSSFYHSGPKYTWSSEIYFQNGTFLQKQEICCIIDEISACGTIKFTECPHITFKVRPLWLTDDDGFFVARAWLSFPPINGRETFGFKWWTSKTGRFARMSMCGVCQSDHEQTLELVGRQLHLRNTCYRDLGPATDRSIPRWISLLTGEGSMNRTRRFDLYARVWKTAQQLGRPNLHVIHHKSRNGEFVVNAT</sequence>
<dbReference type="EMBL" id="JAGPXC010000012">
    <property type="protein sequence ID" value="KAH6644996.1"/>
    <property type="molecule type" value="Genomic_DNA"/>
</dbReference>
<evidence type="ECO:0000313" key="1">
    <source>
        <dbReference type="EMBL" id="KAH6644996.1"/>
    </source>
</evidence>
<dbReference type="OrthoDB" id="4763424at2759"/>
<dbReference type="Proteomes" id="UP000758603">
    <property type="component" value="Unassembled WGS sequence"/>
</dbReference>
<proteinExistence type="predicted"/>
<reference evidence="1" key="1">
    <citation type="journal article" date="2021" name="Nat. Commun.">
        <title>Genetic determinants of endophytism in the Arabidopsis root mycobiome.</title>
        <authorList>
            <person name="Mesny F."/>
            <person name="Miyauchi S."/>
            <person name="Thiergart T."/>
            <person name="Pickel B."/>
            <person name="Atanasova L."/>
            <person name="Karlsson M."/>
            <person name="Huettel B."/>
            <person name="Barry K.W."/>
            <person name="Haridas S."/>
            <person name="Chen C."/>
            <person name="Bauer D."/>
            <person name="Andreopoulos W."/>
            <person name="Pangilinan J."/>
            <person name="LaButti K."/>
            <person name="Riley R."/>
            <person name="Lipzen A."/>
            <person name="Clum A."/>
            <person name="Drula E."/>
            <person name="Henrissat B."/>
            <person name="Kohler A."/>
            <person name="Grigoriev I.V."/>
            <person name="Martin F.M."/>
            <person name="Hacquard S."/>
        </authorList>
    </citation>
    <scope>NUCLEOTIDE SEQUENCE</scope>
    <source>
        <strain evidence="1">MPI-SDFR-AT-0073</strain>
    </source>
</reference>
<accession>A0A9P8RKT9</accession>
<dbReference type="GeneID" id="70129917"/>
<keyword evidence="2" id="KW-1185">Reference proteome</keyword>
<gene>
    <name evidence="1" type="ORF">BKA67DRAFT_541986</name>
</gene>
<protein>
    <submittedName>
        <fullName evidence="1">Uncharacterized protein</fullName>
    </submittedName>
</protein>
<comment type="caution">
    <text evidence="1">The sequence shown here is derived from an EMBL/GenBank/DDBJ whole genome shotgun (WGS) entry which is preliminary data.</text>
</comment>
<organism evidence="1 2">
    <name type="scientific">Truncatella angustata</name>
    <dbReference type="NCBI Taxonomy" id="152316"/>
    <lineage>
        <taxon>Eukaryota</taxon>
        <taxon>Fungi</taxon>
        <taxon>Dikarya</taxon>
        <taxon>Ascomycota</taxon>
        <taxon>Pezizomycotina</taxon>
        <taxon>Sordariomycetes</taxon>
        <taxon>Xylariomycetidae</taxon>
        <taxon>Amphisphaeriales</taxon>
        <taxon>Sporocadaceae</taxon>
        <taxon>Truncatella</taxon>
    </lineage>
</organism>
<name>A0A9P8RKT9_9PEZI</name>
<evidence type="ECO:0000313" key="2">
    <source>
        <dbReference type="Proteomes" id="UP000758603"/>
    </source>
</evidence>
<dbReference type="AlphaFoldDB" id="A0A9P8RKT9"/>